<feature type="chain" id="PRO_5041385521" description="Secreted protein" evidence="1">
    <location>
        <begin position="24"/>
        <end position="94"/>
    </location>
</feature>
<evidence type="ECO:0008006" key="4">
    <source>
        <dbReference type="Google" id="ProtNLM"/>
    </source>
</evidence>
<reference evidence="2" key="1">
    <citation type="submission" date="2022-08" db="EMBL/GenBank/DDBJ databases">
        <authorList>
            <consortium name="DOE Joint Genome Institute"/>
            <person name="Min B."/>
            <person name="Riley R."/>
            <person name="Sierra-Patev S."/>
            <person name="Naranjo-Ortiz M."/>
            <person name="Looney B."/>
            <person name="Konkel Z."/>
            <person name="Slot J.C."/>
            <person name="Sakamoto Y."/>
            <person name="Steenwyk J.L."/>
            <person name="Rokas A."/>
            <person name="Carro J."/>
            <person name="Camarero S."/>
            <person name="Ferreira P."/>
            <person name="Molpeceres G."/>
            <person name="Ruiz-Duenas F.J."/>
            <person name="Serrano A."/>
            <person name="Henrissat B."/>
            <person name="Drula E."/>
            <person name="Hughes K.W."/>
            <person name="Mata J.L."/>
            <person name="Ishikawa N.K."/>
            <person name="Vargas-Isla R."/>
            <person name="Ushijima S."/>
            <person name="Smith C.A."/>
            <person name="Ahrendt S."/>
            <person name="Andreopoulos W."/>
            <person name="He G."/>
            <person name="Labutti K."/>
            <person name="Lipzen A."/>
            <person name="Ng V."/>
            <person name="Sandor L."/>
            <person name="Barry K."/>
            <person name="Martinez A.T."/>
            <person name="Xiao Y."/>
            <person name="Gibbons J.G."/>
            <person name="Terashima K."/>
            <person name="Hibbett D.S."/>
            <person name="Grigoriev I.V."/>
        </authorList>
    </citation>
    <scope>NUCLEOTIDE SEQUENCE</scope>
    <source>
        <strain evidence="2">TFB9207</strain>
    </source>
</reference>
<dbReference type="EMBL" id="MU806256">
    <property type="protein sequence ID" value="KAJ3837300.1"/>
    <property type="molecule type" value="Genomic_DNA"/>
</dbReference>
<evidence type="ECO:0000313" key="3">
    <source>
        <dbReference type="Proteomes" id="UP001163846"/>
    </source>
</evidence>
<keyword evidence="3" id="KW-1185">Reference proteome</keyword>
<evidence type="ECO:0000256" key="1">
    <source>
        <dbReference type="SAM" id="SignalP"/>
    </source>
</evidence>
<gene>
    <name evidence="2" type="ORF">F5878DRAFT_622779</name>
</gene>
<dbReference type="AlphaFoldDB" id="A0AA38UDI6"/>
<sequence>MLPSKVRFILSHCVFIQLQAAAAIRVMSSRGVFGRESHHSASMYSSTGPKFVDLHTSKTGLLQQFRIYHQPKEDEKPTELYGCPRKVEPRLRQF</sequence>
<feature type="signal peptide" evidence="1">
    <location>
        <begin position="1"/>
        <end position="23"/>
    </location>
</feature>
<name>A0AA38UDI6_9AGAR</name>
<evidence type="ECO:0000313" key="2">
    <source>
        <dbReference type="EMBL" id="KAJ3837300.1"/>
    </source>
</evidence>
<accession>A0AA38UDI6</accession>
<protein>
    <recommendedName>
        <fullName evidence="4">Secreted protein</fullName>
    </recommendedName>
</protein>
<comment type="caution">
    <text evidence="2">The sequence shown here is derived from an EMBL/GenBank/DDBJ whole genome shotgun (WGS) entry which is preliminary data.</text>
</comment>
<proteinExistence type="predicted"/>
<dbReference type="Proteomes" id="UP001163846">
    <property type="component" value="Unassembled WGS sequence"/>
</dbReference>
<keyword evidence="1" id="KW-0732">Signal</keyword>
<organism evidence="2 3">
    <name type="scientific">Lentinula raphanica</name>
    <dbReference type="NCBI Taxonomy" id="153919"/>
    <lineage>
        <taxon>Eukaryota</taxon>
        <taxon>Fungi</taxon>
        <taxon>Dikarya</taxon>
        <taxon>Basidiomycota</taxon>
        <taxon>Agaricomycotina</taxon>
        <taxon>Agaricomycetes</taxon>
        <taxon>Agaricomycetidae</taxon>
        <taxon>Agaricales</taxon>
        <taxon>Marasmiineae</taxon>
        <taxon>Omphalotaceae</taxon>
        <taxon>Lentinula</taxon>
    </lineage>
</organism>